<dbReference type="PANTHER" id="PTHR47354:SF8">
    <property type="entry name" value="1,2-PHENYLACETYL-COA EPOXIDASE, SUBUNIT E"/>
    <property type="match status" value="1"/>
</dbReference>
<feature type="transmembrane region" description="Helical" evidence="9">
    <location>
        <begin position="45"/>
        <end position="65"/>
    </location>
</feature>
<dbReference type="SUPFAM" id="SSF54292">
    <property type="entry name" value="2Fe-2S ferredoxin-like"/>
    <property type="match status" value="1"/>
</dbReference>
<name>A0A2W1K0L7_9CYAN</name>
<comment type="cofactor">
    <cofactor evidence="1">
        <name>FAD</name>
        <dbReference type="ChEBI" id="CHEBI:57692"/>
    </cofactor>
</comment>
<dbReference type="InterPro" id="IPR017938">
    <property type="entry name" value="Riboflavin_synthase-like_b-brl"/>
</dbReference>
<evidence type="ECO:0000313" key="13">
    <source>
        <dbReference type="Proteomes" id="UP000248857"/>
    </source>
</evidence>
<sequence length="438" mass="47507">MLQDLKQIQNPIARSATAGITVSSFILIAGVLGLGFFKLKETHKIAVLGAAAGGGVGAIAGAVVAPTKTKSKTSRPQPNVAEDGWKDWRPFVVRRKVKESEEITSFYLEPQDGGPLPGFKPGQFLTIQLDIPRQPRPVIRTYSLSDYAQTPKYYRLSIKREPAPKDLDVPPGLASNFMHDQVHEGTVLPAKPPNGKFFLDLNKNAPAVLISNGVGITPMISMAKACKLQGGDRPVWFLHGARNGQFHALREEVNNIGVNVHYRYSRPRPEDEGQYQSTGYIDADLIKTEVSPALQNASLATAEYFLCGSPPFMDGIRAGLRDLGVPDENVYFESFSKPKAKVETSEEPEGAVATAEVVFATSGKTLTWKPSDGTLLEFAEANNIDPPYSCRAGICLTCMCSIQEGEVAYDEEPTGTPDEGSVLICISKPGTERVVLDL</sequence>
<organism evidence="12 13">
    <name type="scientific">Acaryochloris thomasi RCC1774</name>
    <dbReference type="NCBI Taxonomy" id="1764569"/>
    <lineage>
        <taxon>Bacteria</taxon>
        <taxon>Bacillati</taxon>
        <taxon>Cyanobacteriota</taxon>
        <taxon>Cyanophyceae</taxon>
        <taxon>Acaryochloridales</taxon>
        <taxon>Acaryochloridaceae</taxon>
        <taxon>Acaryochloris</taxon>
        <taxon>Acaryochloris thomasi</taxon>
    </lineage>
</organism>
<evidence type="ECO:0000256" key="5">
    <source>
        <dbReference type="ARBA" id="ARBA00022827"/>
    </source>
</evidence>
<evidence type="ECO:0000256" key="8">
    <source>
        <dbReference type="ARBA" id="ARBA00023014"/>
    </source>
</evidence>
<dbReference type="RefSeq" id="WP_110984273.1">
    <property type="nucleotide sequence ID" value="NZ_CAWNWM010000001.1"/>
</dbReference>
<dbReference type="CDD" id="cd00207">
    <property type="entry name" value="fer2"/>
    <property type="match status" value="1"/>
</dbReference>
<evidence type="ECO:0000259" key="10">
    <source>
        <dbReference type="PROSITE" id="PS51085"/>
    </source>
</evidence>
<feature type="domain" description="FAD-binding FR-type" evidence="11">
    <location>
        <begin position="86"/>
        <end position="200"/>
    </location>
</feature>
<dbReference type="GO" id="GO:0008941">
    <property type="term" value="F:nitric oxide dioxygenase NAD(P)H activity"/>
    <property type="evidence" value="ECO:0007669"/>
    <property type="project" value="UniProtKB-EC"/>
</dbReference>
<dbReference type="InterPro" id="IPR036010">
    <property type="entry name" value="2Fe-2S_ferredoxin-like_sf"/>
</dbReference>
<dbReference type="EC" id="1.14.12.17" evidence="12"/>
<protein>
    <submittedName>
        <fullName evidence="12">Flavohemoprotein</fullName>
        <ecNumber evidence="12">1.14.12.17</ecNumber>
    </submittedName>
</protein>
<keyword evidence="9" id="KW-0812">Transmembrane</keyword>
<accession>A0A2W1K0L7</accession>
<proteinExistence type="predicted"/>
<dbReference type="FunFam" id="2.40.30.10:FF:000034">
    <property type="entry name" value="Flavohemoprotein"/>
    <property type="match status" value="1"/>
</dbReference>
<evidence type="ECO:0000256" key="7">
    <source>
        <dbReference type="ARBA" id="ARBA00023004"/>
    </source>
</evidence>
<keyword evidence="3" id="KW-0001">2Fe-2S</keyword>
<dbReference type="InterPro" id="IPR012675">
    <property type="entry name" value="Beta-grasp_dom_sf"/>
</dbReference>
<evidence type="ECO:0000256" key="2">
    <source>
        <dbReference type="ARBA" id="ARBA00022630"/>
    </source>
</evidence>
<comment type="caution">
    <text evidence="12">The sequence shown here is derived from an EMBL/GenBank/DDBJ whole genome shotgun (WGS) entry which is preliminary data.</text>
</comment>
<evidence type="ECO:0000256" key="9">
    <source>
        <dbReference type="SAM" id="Phobius"/>
    </source>
</evidence>
<dbReference type="PROSITE" id="PS51384">
    <property type="entry name" value="FAD_FR"/>
    <property type="match status" value="1"/>
</dbReference>
<dbReference type="InterPro" id="IPR001433">
    <property type="entry name" value="OxRdtase_FAD/NAD-bd"/>
</dbReference>
<gene>
    <name evidence="12" type="primary">hmp</name>
    <name evidence="12" type="ORF">C1752_00290</name>
</gene>
<keyword evidence="7" id="KW-0408">Iron</keyword>
<dbReference type="GO" id="GO:0046872">
    <property type="term" value="F:metal ion binding"/>
    <property type="evidence" value="ECO:0007669"/>
    <property type="project" value="UniProtKB-KW"/>
</dbReference>
<dbReference type="InterPro" id="IPR039261">
    <property type="entry name" value="FNR_nucleotide-bd"/>
</dbReference>
<dbReference type="Gene3D" id="3.40.50.80">
    <property type="entry name" value="Nucleotide-binding domain of ferredoxin-NADP reductase (FNR) module"/>
    <property type="match status" value="1"/>
</dbReference>
<dbReference type="GO" id="GO:0051537">
    <property type="term" value="F:2 iron, 2 sulfur cluster binding"/>
    <property type="evidence" value="ECO:0007669"/>
    <property type="project" value="UniProtKB-KW"/>
</dbReference>
<feature type="domain" description="2Fe-2S ferredoxin-type" evidence="10">
    <location>
        <begin position="355"/>
        <end position="438"/>
    </location>
</feature>
<keyword evidence="2" id="KW-0285">Flavoprotein</keyword>
<keyword evidence="6 12" id="KW-0560">Oxidoreductase</keyword>
<dbReference type="EMBL" id="PQWO01000001">
    <property type="protein sequence ID" value="PZD75084.1"/>
    <property type="molecule type" value="Genomic_DNA"/>
</dbReference>
<dbReference type="CDD" id="cd06184">
    <property type="entry name" value="flavohem_like_fad_nad_binding"/>
    <property type="match status" value="1"/>
</dbReference>
<dbReference type="AlphaFoldDB" id="A0A2W1K0L7"/>
<keyword evidence="4" id="KW-0479">Metal-binding</keyword>
<keyword evidence="13" id="KW-1185">Reference proteome</keyword>
<dbReference type="Gene3D" id="3.10.20.30">
    <property type="match status" value="1"/>
</dbReference>
<dbReference type="OrthoDB" id="9801223at2"/>
<evidence type="ECO:0000256" key="4">
    <source>
        <dbReference type="ARBA" id="ARBA00022723"/>
    </source>
</evidence>
<evidence type="ECO:0000313" key="12">
    <source>
        <dbReference type="EMBL" id="PZD75084.1"/>
    </source>
</evidence>
<keyword evidence="9" id="KW-1133">Transmembrane helix</keyword>
<dbReference type="SUPFAM" id="SSF63380">
    <property type="entry name" value="Riboflavin synthase domain-like"/>
    <property type="match status" value="1"/>
</dbReference>
<evidence type="ECO:0000256" key="6">
    <source>
        <dbReference type="ARBA" id="ARBA00023002"/>
    </source>
</evidence>
<dbReference type="PANTHER" id="PTHR47354">
    <property type="entry name" value="NADH OXIDOREDUCTASE HCR"/>
    <property type="match status" value="1"/>
</dbReference>
<keyword evidence="8" id="KW-0411">Iron-sulfur</keyword>
<feature type="transmembrane region" description="Helical" evidence="9">
    <location>
        <begin position="12"/>
        <end position="39"/>
    </location>
</feature>
<dbReference type="InterPro" id="IPR017927">
    <property type="entry name" value="FAD-bd_FR_type"/>
</dbReference>
<dbReference type="Pfam" id="PF00175">
    <property type="entry name" value="NAD_binding_1"/>
    <property type="match status" value="1"/>
</dbReference>
<dbReference type="Gene3D" id="2.40.30.10">
    <property type="entry name" value="Translation factors"/>
    <property type="match status" value="1"/>
</dbReference>
<evidence type="ECO:0000256" key="3">
    <source>
        <dbReference type="ARBA" id="ARBA00022714"/>
    </source>
</evidence>
<dbReference type="GO" id="GO:0050660">
    <property type="term" value="F:flavin adenine dinucleotide binding"/>
    <property type="evidence" value="ECO:0007669"/>
    <property type="project" value="TreeGrafter"/>
</dbReference>
<evidence type="ECO:0000259" key="11">
    <source>
        <dbReference type="PROSITE" id="PS51384"/>
    </source>
</evidence>
<keyword evidence="5" id="KW-0274">FAD</keyword>
<dbReference type="PROSITE" id="PS51085">
    <property type="entry name" value="2FE2S_FER_2"/>
    <property type="match status" value="1"/>
</dbReference>
<dbReference type="InterPro" id="IPR050415">
    <property type="entry name" value="MRET"/>
</dbReference>
<reference evidence="12 13" key="1">
    <citation type="journal article" date="2018" name="Sci. Rep.">
        <title>A novel species of the marine cyanobacterium Acaryochloris with a unique pigment content and lifestyle.</title>
        <authorList>
            <person name="Partensky F."/>
            <person name="Six C."/>
            <person name="Ratin M."/>
            <person name="Garczarek L."/>
            <person name="Vaulot D."/>
            <person name="Probert I."/>
            <person name="Calteau A."/>
            <person name="Gourvil P."/>
            <person name="Marie D."/>
            <person name="Grebert T."/>
            <person name="Bouchier C."/>
            <person name="Le Panse S."/>
            <person name="Gachenot M."/>
            <person name="Rodriguez F."/>
            <person name="Garrido J.L."/>
        </authorList>
    </citation>
    <scope>NUCLEOTIDE SEQUENCE [LARGE SCALE GENOMIC DNA]</scope>
    <source>
        <strain evidence="12 13">RCC1774</strain>
    </source>
</reference>
<dbReference type="SUPFAM" id="SSF52343">
    <property type="entry name" value="Ferredoxin reductase-like, C-terminal NADP-linked domain"/>
    <property type="match status" value="1"/>
</dbReference>
<keyword evidence="9" id="KW-0472">Membrane</keyword>
<evidence type="ECO:0000256" key="1">
    <source>
        <dbReference type="ARBA" id="ARBA00001974"/>
    </source>
</evidence>
<dbReference type="Pfam" id="PF00111">
    <property type="entry name" value="Fer2"/>
    <property type="match status" value="1"/>
</dbReference>
<dbReference type="InterPro" id="IPR001041">
    <property type="entry name" value="2Fe-2S_ferredoxin-type"/>
</dbReference>
<dbReference type="Proteomes" id="UP000248857">
    <property type="component" value="Unassembled WGS sequence"/>
</dbReference>